<dbReference type="EMBL" id="BLIP01000001">
    <property type="protein sequence ID" value="GFE20186.1"/>
    <property type="molecule type" value="Genomic_DNA"/>
</dbReference>
<evidence type="ECO:0000313" key="2">
    <source>
        <dbReference type="EMBL" id="WAU02635.1"/>
    </source>
</evidence>
<dbReference type="Proteomes" id="UP000429552">
    <property type="component" value="Unassembled WGS sequence"/>
</dbReference>
<protein>
    <submittedName>
        <fullName evidence="1">Uncharacterized protein</fullName>
    </submittedName>
</protein>
<reference evidence="1 3" key="1">
    <citation type="submission" date="2019-12" db="EMBL/GenBank/DDBJ databases">
        <title>Whole genome shotgun sequence of Streptomyces libani subsp. libani NBRC 13452.</title>
        <authorList>
            <person name="Ichikawa N."/>
            <person name="Kimura A."/>
            <person name="Kitahashi Y."/>
            <person name="Komaki H."/>
            <person name="Tamura T."/>
        </authorList>
    </citation>
    <scope>NUCLEOTIDE SEQUENCE [LARGE SCALE GENOMIC DNA]</scope>
    <source>
        <strain evidence="1 3">NBRC 13452</strain>
    </source>
</reference>
<evidence type="ECO:0000313" key="3">
    <source>
        <dbReference type="Proteomes" id="UP000429552"/>
    </source>
</evidence>
<evidence type="ECO:0000313" key="4">
    <source>
        <dbReference type="Proteomes" id="UP001210169"/>
    </source>
</evidence>
<accession>A0A640TD45</accession>
<proteinExistence type="predicted"/>
<gene>
    <name evidence="1" type="ORF">Sliba_06390</name>
    <name evidence="2" type="ORF">STRNI_000691</name>
</gene>
<dbReference type="RefSeq" id="WP_167540481.1">
    <property type="nucleotide sequence ID" value="NZ_BLIP01000001.1"/>
</dbReference>
<keyword evidence="4" id="KW-1185">Reference proteome</keyword>
<sequence>MFFTATVALADAAFRQRQRWADLGGLIQRVSLTVGWTWQTLLAVRILHT</sequence>
<evidence type="ECO:0000313" key="1">
    <source>
        <dbReference type="EMBL" id="GFE20186.1"/>
    </source>
</evidence>
<dbReference type="EMBL" id="CP114203">
    <property type="protein sequence ID" value="WAU02635.1"/>
    <property type="molecule type" value="Genomic_DNA"/>
</dbReference>
<name>A0A640TD45_STRNI</name>
<organism evidence="1 3">
    <name type="scientific">Streptomyces nigrescens</name>
    <dbReference type="NCBI Taxonomy" id="1920"/>
    <lineage>
        <taxon>Bacteria</taxon>
        <taxon>Bacillati</taxon>
        <taxon>Actinomycetota</taxon>
        <taxon>Actinomycetes</taxon>
        <taxon>Kitasatosporales</taxon>
        <taxon>Streptomycetaceae</taxon>
        <taxon>Streptomyces</taxon>
    </lineage>
</organism>
<dbReference type="GeneID" id="301329894"/>
<reference evidence="2 4" key="2">
    <citation type="submission" date="2022-12" db="EMBL/GenBank/DDBJ databases">
        <authorList>
            <person name="Ruckert C."/>
            <person name="Busche T."/>
            <person name="Kalinowski J."/>
            <person name="Wittmann C."/>
        </authorList>
    </citation>
    <scope>NUCLEOTIDE SEQUENCE [LARGE SCALE GENOMIC DNA]</scope>
    <source>
        <strain evidence="2 4">DSM 40276</strain>
    </source>
</reference>
<dbReference type="AlphaFoldDB" id="A0A640TD45"/>
<dbReference type="Proteomes" id="UP001210169">
    <property type="component" value="Chromosome"/>
</dbReference>